<evidence type="ECO:0000313" key="2">
    <source>
        <dbReference type="EMBL" id="GBP83261.1"/>
    </source>
</evidence>
<dbReference type="AlphaFoldDB" id="A0A4C1Z3C5"/>
<evidence type="ECO:0000313" key="3">
    <source>
        <dbReference type="Proteomes" id="UP000299102"/>
    </source>
</evidence>
<sequence length="94" mass="10504">MLSSDPDLFRGKRAGEPWKSGWSPPPMDTRNSRKVSSALPASLESVARTKRDKSRYTKRSVIIGGSAGSRQGVTEVYSQPVFVQPLARNWIRDR</sequence>
<proteinExistence type="predicted"/>
<dbReference type="Proteomes" id="UP000299102">
    <property type="component" value="Unassembled WGS sequence"/>
</dbReference>
<protein>
    <submittedName>
        <fullName evidence="2">Uncharacterized protein</fullName>
    </submittedName>
</protein>
<gene>
    <name evidence="2" type="ORF">EVAR_52062_1</name>
</gene>
<evidence type="ECO:0000256" key="1">
    <source>
        <dbReference type="SAM" id="MobiDB-lite"/>
    </source>
</evidence>
<feature type="region of interest" description="Disordered" evidence="1">
    <location>
        <begin position="1"/>
        <end position="41"/>
    </location>
</feature>
<keyword evidence="3" id="KW-1185">Reference proteome</keyword>
<reference evidence="2 3" key="1">
    <citation type="journal article" date="2019" name="Commun. Biol.">
        <title>The bagworm genome reveals a unique fibroin gene that provides high tensile strength.</title>
        <authorList>
            <person name="Kono N."/>
            <person name="Nakamura H."/>
            <person name="Ohtoshi R."/>
            <person name="Tomita M."/>
            <person name="Numata K."/>
            <person name="Arakawa K."/>
        </authorList>
    </citation>
    <scope>NUCLEOTIDE SEQUENCE [LARGE SCALE GENOMIC DNA]</scope>
</reference>
<dbReference type="EMBL" id="BGZK01001611">
    <property type="protein sequence ID" value="GBP83261.1"/>
    <property type="molecule type" value="Genomic_DNA"/>
</dbReference>
<name>A0A4C1Z3C5_EUMVA</name>
<organism evidence="2 3">
    <name type="scientific">Eumeta variegata</name>
    <name type="common">Bagworm moth</name>
    <name type="synonym">Eumeta japonica</name>
    <dbReference type="NCBI Taxonomy" id="151549"/>
    <lineage>
        <taxon>Eukaryota</taxon>
        <taxon>Metazoa</taxon>
        <taxon>Ecdysozoa</taxon>
        <taxon>Arthropoda</taxon>
        <taxon>Hexapoda</taxon>
        <taxon>Insecta</taxon>
        <taxon>Pterygota</taxon>
        <taxon>Neoptera</taxon>
        <taxon>Endopterygota</taxon>
        <taxon>Lepidoptera</taxon>
        <taxon>Glossata</taxon>
        <taxon>Ditrysia</taxon>
        <taxon>Tineoidea</taxon>
        <taxon>Psychidae</taxon>
        <taxon>Oiketicinae</taxon>
        <taxon>Eumeta</taxon>
    </lineage>
</organism>
<comment type="caution">
    <text evidence="2">The sequence shown here is derived from an EMBL/GenBank/DDBJ whole genome shotgun (WGS) entry which is preliminary data.</text>
</comment>
<accession>A0A4C1Z3C5</accession>
<feature type="compositionally biased region" description="Basic and acidic residues" evidence="1">
    <location>
        <begin position="7"/>
        <end position="16"/>
    </location>
</feature>